<protein>
    <submittedName>
        <fullName evidence="1">Uncharacterized protein</fullName>
    </submittedName>
</protein>
<comment type="caution">
    <text evidence="1">The sequence shown here is derived from an EMBL/GenBank/DDBJ whole genome shotgun (WGS) entry which is preliminary data.</text>
</comment>
<keyword evidence="2" id="KW-1185">Reference proteome</keyword>
<reference evidence="1" key="1">
    <citation type="submission" date="2020-05" db="EMBL/GenBank/DDBJ databases">
        <title>Large-scale comparative analyses of tick genomes elucidate their genetic diversity and vector capacities.</title>
        <authorList>
            <person name="Jia N."/>
            <person name="Wang J."/>
            <person name="Shi W."/>
            <person name="Du L."/>
            <person name="Sun Y."/>
            <person name="Zhan W."/>
            <person name="Jiang J."/>
            <person name="Wang Q."/>
            <person name="Zhang B."/>
            <person name="Ji P."/>
            <person name="Sakyi L.B."/>
            <person name="Cui X."/>
            <person name="Yuan T."/>
            <person name="Jiang B."/>
            <person name="Yang W."/>
            <person name="Lam T.T.-Y."/>
            <person name="Chang Q."/>
            <person name="Ding S."/>
            <person name="Wang X."/>
            <person name="Zhu J."/>
            <person name="Ruan X."/>
            <person name="Zhao L."/>
            <person name="Wei J."/>
            <person name="Que T."/>
            <person name="Du C."/>
            <person name="Cheng J."/>
            <person name="Dai P."/>
            <person name="Han X."/>
            <person name="Huang E."/>
            <person name="Gao Y."/>
            <person name="Liu J."/>
            <person name="Shao H."/>
            <person name="Ye R."/>
            <person name="Li L."/>
            <person name="Wei W."/>
            <person name="Wang X."/>
            <person name="Wang C."/>
            <person name="Yang T."/>
            <person name="Huo Q."/>
            <person name="Li W."/>
            <person name="Guo W."/>
            <person name="Chen H."/>
            <person name="Zhou L."/>
            <person name="Ni X."/>
            <person name="Tian J."/>
            <person name="Zhou Y."/>
            <person name="Sheng Y."/>
            <person name="Liu T."/>
            <person name="Pan Y."/>
            <person name="Xia L."/>
            <person name="Li J."/>
            <person name="Zhao F."/>
            <person name="Cao W."/>
        </authorList>
    </citation>
    <scope>NUCLEOTIDE SEQUENCE</scope>
    <source>
        <strain evidence="1">Hyas-2018</strain>
    </source>
</reference>
<dbReference type="EMBL" id="CM023481">
    <property type="protein sequence ID" value="KAH6946362.1"/>
    <property type="molecule type" value="Genomic_DNA"/>
</dbReference>
<organism evidence="1 2">
    <name type="scientific">Hyalomma asiaticum</name>
    <name type="common">Tick</name>
    <dbReference type="NCBI Taxonomy" id="266040"/>
    <lineage>
        <taxon>Eukaryota</taxon>
        <taxon>Metazoa</taxon>
        <taxon>Ecdysozoa</taxon>
        <taxon>Arthropoda</taxon>
        <taxon>Chelicerata</taxon>
        <taxon>Arachnida</taxon>
        <taxon>Acari</taxon>
        <taxon>Parasitiformes</taxon>
        <taxon>Ixodida</taxon>
        <taxon>Ixodoidea</taxon>
        <taxon>Ixodidae</taxon>
        <taxon>Hyalomminae</taxon>
        <taxon>Hyalomma</taxon>
    </lineage>
</organism>
<proteinExistence type="predicted"/>
<evidence type="ECO:0000313" key="2">
    <source>
        <dbReference type="Proteomes" id="UP000821845"/>
    </source>
</evidence>
<dbReference type="Proteomes" id="UP000821845">
    <property type="component" value="Chromosome 1"/>
</dbReference>
<sequence length="526" mass="57632">MAALPAQARRPVAFGYAFFIEPQRQPLTTRPEDSLELSRLDQHDSRQVARVERFVLDQNRLAASANTTGPLMLMGTCTDEQMASYRGGASSNGSSGLFTVSGISLTGARSSFSIKGSARSSRESECSSLAPYWVPDEIKHYFRHRHSELHCNESSSQKNDAALQEIGNERELSGDDESGWIGKCCRDRRHVLLTTIAVAVALLICLLLGELLLHFHGASSGSEAEASPAVRSSGEGPAAKSPIGAADDNRREFPMPAPRDKRRQGVPEVGADTSPVSEPHAVTASGTREMVTKHDTARILIGGFGSFWTKSIAVLRESGKPTCGKPVFKDCTGGPPEFYYNHTSHTCMELVRELPGLCNRGPNRFTSMESCRHECEYGNAPAAECSQETAFTECQARDVVDSWWWYLEGRGCRRWRFPRGRCPSEKADVFRTSLECIRRCVDDREKGHRPCHGAAGRPVRSPAAAIWFLRRVGHERLWKAGAAAKYLQPATTTGVCSALLATTGFPQWGLAGRPACALLNKSRLFA</sequence>
<name>A0ACB7TJ71_HYAAI</name>
<gene>
    <name evidence="1" type="ORF">HPB50_013072</name>
</gene>
<accession>A0ACB7TJ71</accession>
<evidence type="ECO:0000313" key="1">
    <source>
        <dbReference type="EMBL" id="KAH6946362.1"/>
    </source>
</evidence>